<evidence type="ECO:0000256" key="3">
    <source>
        <dbReference type="ARBA" id="ARBA00023015"/>
    </source>
</evidence>
<name>A0A8E0V4M9_9EURO</name>
<dbReference type="PANTHER" id="PTHR31944:SF131">
    <property type="entry name" value="HEME-RESPONSIVE ZINC FINGER TRANSCRIPTION FACTOR HAP1"/>
    <property type="match status" value="1"/>
</dbReference>
<dbReference type="Proteomes" id="UP000036893">
    <property type="component" value="Unassembled WGS sequence"/>
</dbReference>
<dbReference type="InterPro" id="IPR036864">
    <property type="entry name" value="Zn2-C6_fun-type_DNA-bd_sf"/>
</dbReference>
<keyword evidence="5" id="KW-0804">Transcription</keyword>
<organism evidence="9 10">
    <name type="scientific">Aspergillus udagawae</name>
    <dbReference type="NCBI Taxonomy" id="91492"/>
    <lineage>
        <taxon>Eukaryota</taxon>
        <taxon>Fungi</taxon>
        <taxon>Dikarya</taxon>
        <taxon>Ascomycota</taxon>
        <taxon>Pezizomycotina</taxon>
        <taxon>Eurotiomycetes</taxon>
        <taxon>Eurotiomycetidae</taxon>
        <taxon>Eurotiales</taxon>
        <taxon>Aspergillaceae</taxon>
        <taxon>Aspergillus</taxon>
        <taxon>Aspergillus subgen. Fumigati</taxon>
    </lineage>
</organism>
<dbReference type="SMART" id="SM00066">
    <property type="entry name" value="GAL4"/>
    <property type="match status" value="1"/>
</dbReference>
<evidence type="ECO:0000313" key="9">
    <source>
        <dbReference type="EMBL" id="GIC93745.1"/>
    </source>
</evidence>
<dbReference type="EMBL" id="BBXM02000008">
    <property type="protein sequence ID" value="GIC93745.1"/>
    <property type="molecule type" value="Genomic_DNA"/>
</dbReference>
<feature type="region of interest" description="Disordered" evidence="7">
    <location>
        <begin position="64"/>
        <end position="100"/>
    </location>
</feature>
<dbReference type="GO" id="GO:0008270">
    <property type="term" value="F:zinc ion binding"/>
    <property type="evidence" value="ECO:0007669"/>
    <property type="project" value="InterPro"/>
</dbReference>
<sequence>MERRRRPAVSCFLCRKRKIRCNREQPCSNCLRAQSGSCVYENVNQPVSLQNRVGQGVLHHSQGVLPSAGASNTSAAALPSGPSSWTGPSTPTSQVSAPDEESRLLRLRIRELEEKLATASLMRSPSTSLAPSLDIETTTSRLSGTFHVHCRRPANGQSETIAQSVSLKSRLFGQSHWGVSGIFLIRDILTMLEPHLTEGTSKAWMGMEKCKALARCIKARRVLSLPSLPASQLPPRDLADQLVDAYLCTTESIYRILHVPTFRRQYRALWLGDGKPADVGFNAQIRLVLAIGAVTYDDTFSLRPSALRWIHEAQFLVSQLKFKSRLTVQSLQNDLLLLFAQERVGAGGEAPWIAMGSLLRNAMYMGLHRDPCNLPQCTTLMAEIHRRLWNTILEVNLQASLSSGGSPLIVLGDFDTAPPGNFDDEQLEVTDPAATAGFTKTTISIALRRTFRQRLALVKFLNDVGSPGTYKETLRLDAELRTVYRELIHTLRPGSQSGGSPLGPSQYEIQVVDFLMQRYLLSLHTPYFGSSLHSTNFVFSRKMVVESSLRLWVAACPSPLMAGLNEFRRLVTCSAGFYPTVSLHAAFLIAVELRTQLQEDEGLCLVPLRPDLLAVLEEAKAWCLQVLEAGETNVKGYLLISVVTGQIQGLTRGLRKDEIASLLIQAVEDVGVRCLPILERLEAALPEQGVDSPPDIREDCEFMAAFNMGDTDRIGLLFNDDLDLEMY</sequence>
<keyword evidence="2" id="KW-0862">Zinc</keyword>
<evidence type="ECO:0000313" key="10">
    <source>
        <dbReference type="Proteomes" id="UP000036893"/>
    </source>
</evidence>
<dbReference type="SUPFAM" id="SSF57701">
    <property type="entry name" value="Zn2/Cys6 DNA-binding domain"/>
    <property type="match status" value="1"/>
</dbReference>
<dbReference type="GO" id="GO:0006351">
    <property type="term" value="P:DNA-templated transcription"/>
    <property type="evidence" value="ECO:0007669"/>
    <property type="project" value="InterPro"/>
</dbReference>
<dbReference type="CDD" id="cd00067">
    <property type="entry name" value="GAL4"/>
    <property type="match status" value="1"/>
</dbReference>
<reference evidence="9" key="2">
    <citation type="submission" date="2021-01" db="EMBL/GenBank/DDBJ databases">
        <title>Pan-genome distribution and transcriptional activeness of fungal secondary metabolism genes in Aspergillus section Fumigati.</title>
        <authorList>
            <person name="Takahashi H."/>
            <person name="Umemura M."/>
            <person name="Ninomiya A."/>
            <person name="Kusuya Y."/>
            <person name="Urayama S."/>
            <person name="Shimizu M."/>
            <person name="Watanabe A."/>
            <person name="Kamei K."/>
            <person name="Yaguchi T."/>
            <person name="Hagiwara D."/>
        </authorList>
    </citation>
    <scope>NUCLEOTIDE SEQUENCE</scope>
    <source>
        <strain evidence="9">IFM 46973</strain>
    </source>
</reference>
<evidence type="ECO:0000256" key="7">
    <source>
        <dbReference type="SAM" id="MobiDB-lite"/>
    </source>
</evidence>
<evidence type="ECO:0000256" key="1">
    <source>
        <dbReference type="ARBA" id="ARBA00022723"/>
    </source>
</evidence>
<feature type="compositionally biased region" description="Low complexity" evidence="7">
    <location>
        <begin position="79"/>
        <end position="93"/>
    </location>
</feature>
<evidence type="ECO:0000256" key="4">
    <source>
        <dbReference type="ARBA" id="ARBA00023125"/>
    </source>
</evidence>
<keyword evidence="6" id="KW-0539">Nucleus</keyword>
<dbReference type="InterPro" id="IPR007219">
    <property type="entry name" value="XnlR_reg_dom"/>
</dbReference>
<evidence type="ECO:0000259" key="8">
    <source>
        <dbReference type="PROSITE" id="PS50048"/>
    </source>
</evidence>
<dbReference type="Pfam" id="PF00172">
    <property type="entry name" value="Zn_clus"/>
    <property type="match status" value="1"/>
</dbReference>
<dbReference type="PANTHER" id="PTHR31944">
    <property type="entry name" value="HEME-RESPONSIVE ZINC FINGER TRANSCRIPTION FACTOR HAP1"/>
    <property type="match status" value="1"/>
</dbReference>
<comment type="caution">
    <text evidence="9">The sequence shown here is derived from an EMBL/GenBank/DDBJ whole genome shotgun (WGS) entry which is preliminary data.</text>
</comment>
<keyword evidence="3" id="KW-0805">Transcription regulation</keyword>
<evidence type="ECO:0000256" key="5">
    <source>
        <dbReference type="ARBA" id="ARBA00023163"/>
    </source>
</evidence>
<dbReference type="SMART" id="SM00906">
    <property type="entry name" value="Fungal_trans"/>
    <property type="match status" value="1"/>
</dbReference>
<protein>
    <recommendedName>
        <fullName evidence="8">Zn(2)-C6 fungal-type domain-containing protein</fullName>
    </recommendedName>
</protein>
<feature type="domain" description="Zn(2)-C6 fungal-type" evidence="8">
    <location>
        <begin position="10"/>
        <end position="40"/>
    </location>
</feature>
<dbReference type="CDD" id="cd12148">
    <property type="entry name" value="fungal_TF_MHR"/>
    <property type="match status" value="1"/>
</dbReference>
<gene>
    <name evidence="9" type="ORF">Aud_010233</name>
</gene>
<proteinExistence type="predicted"/>
<keyword evidence="1" id="KW-0479">Metal-binding</keyword>
<evidence type="ECO:0000256" key="2">
    <source>
        <dbReference type="ARBA" id="ARBA00022833"/>
    </source>
</evidence>
<evidence type="ECO:0000256" key="6">
    <source>
        <dbReference type="ARBA" id="ARBA00023242"/>
    </source>
</evidence>
<dbReference type="GO" id="GO:0005634">
    <property type="term" value="C:nucleus"/>
    <property type="evidence" value="ECO:0007669"/>
    <property type="project" value="TreeGrafter"/>
</dbReference>
<dbReference type="AlphaFoldDB" id="A0A8E0V4M9"/>
<accession>A0A8E0V4M9</accession>
<dbReference type="RefSeq" id="XP_043151011.1">
    <property type="nucleotide sequence ID" value="XM_043295076.1"/>
</dbReference>
<dbReference type="Gene3D" id="4.10.240.10">
    <property type="entry name" value="Zn(2)-C6 fungal-type DNA-binding domain"/>
    <property type="match status" value="1"/>
</dbReference>
<dbReference type="GO" id="GO:0001228">
    <property type="term" value="F:DNA-binding transcription activator activity, RNA polymerase II-specific"/>
    <property type="evidence" value="ECO:0007669"/>
    <property type="project" value="TreeGrafter"/>
</dbReference>
<dbReference type="InterPro" id="IPR001138">
    <property type="entry name" value="Zn2Cys6_DnaBD"/>
</dbReference>
<dbReference type="PROSITE" id="PS50048">
    <property type="entry name" value="ZN2_CY6_FUNGAL_2"/>
    <property type="match status" value="1"/>
</dbReference>
<dbReference type="InterPro" id="IPR051430">
    <property type="entry name" value="Fungal_TF_Env_Response"/>
</dbReference>
<dbReference type="GeneID" id="66997710"/>
<keyword evidence="4" id="KW-0238">DNA-binding</keyword>
<dbReference type="GO" id="GO:0000978">
    <property type="term" value="F:RNA polymerase II cis-regulatory region sequence-specific DNA binding"/>
    <property type="evidence" value="ECO:0007669"/>
    <property type="project" value="TreeGrafter"/>
</dbReference>
<dbReference type="PROSITE" id="PS00463">
    <property type="entry name" value="ZN2_CY6_FUNGAL_1"/>
    <property type="match status" value="1"/>
</dbReference>
<reference evidence="9" key="1">
    <citation type="journal article" date="2015" name="Genome Announc.">
        <title>Draft Genome Sequence of the Pathogenic Filamentous Fungus Aspergillus udagawae Strain IFM 46973T.</title>
        <authorList>
            <person name="Kusuya Y."/>
            <person name="Takahashi-Nakaguchi A."/>
            <person name="Takahashi H."/>
            <person name="Yaguchi T."/>
        </authorList>
    </citation>
    <scope>NUCLEOTIDE SEQUENCE</scope>
    <source>
        <strain evidence="9">IFM 46973</strain>
    </source>
</reference>